<evidence type="ECO:0000256" key="2">
    <source>
        <dbReference type="ARBA" id="ARBA00005335"/>
    </source>
</evidence>
<feature type="transmembrane region" description="Helical" evidence="6">
    <location>
        <begin position="34"/>
        <end position="58"/>
    </location>
</feature>
<organism evidence="7 8">
    <name type="scientific">Mycena albidolilacea</name>
    <dbReference type="NCBI Taxonomy" id="1033008"/>
    <lineage>
        <taxon>Eukaryota</taxon>
        <taxon>Fungi</taxon>
        <taxon>Dikarya</taxon>
        <taxon>Basidiomycota</taxon>
        <taxon>Agaricomycotina</taxon>
        <taxon>Agaricomycetes</taxon>
        <taxon>Agaricomycetidae</taxon>
        <taxon>Agaricales</taxon>
        <taxon>Marasmiineae</taxon>
        <taxon>Mycenaceae</taxon>
        <taxon>Mycena</taxon>
    </lineage>
</organism>
<keyword evidence="3 6" id="KW-0812">Transmembrane</keyword>
<evidence type="ECO:0000256" key="3">
    <source>
        <dbReference type="ARBA" id="ARBA00022692"/>
    </source>
</evidence>
<evidence type="ECO:0000313" key="7">
    <source>
        <dbReference type="EMBL" id="KAJ7312245.1"/>
    </source>
</evidence>
<evidence type="ECO:0000256" key="5">
    <source>
        <dbReference type="ARBA" id="ARBA00023136"/>
    </source>
</evidence>
<reference evidence="7" key="1">
    <citation type="submission" date="2023-03" db="EMBL/GenBank/DDBJ databases">
        <title>Massive genome expansion in bonnet fungi (Mycena s.s.) driven by repeated elements and novel gene families across ecological guilds.</title>
        <authorList>
            <consortium name="Lawrence Berkeley National Laboratory"/>
            <person name="Harder C.B."/>
            <person name="Miyauchi S."/>
            <person name="Viragh M."/>
            <person name="Kuo A."/>
            <person name="Thoen E."/>
            <person name="Andreopoulos B."/>
            <person name="Lu D."/>
            <person name="Skrede I."/>
            <person name="Drula E."/>
            <person name="Henrissat B."/>
            <person name="Morin E."/>
            <person name="Kohler A."/>
            <person name="Barry K."/>
            <person name="LaButti K."/>
            <person name="Morin E."/>
            <person name="Salamov A."/>
            <person name="Lipzen A."/>
            <person name="Mereny Z."/>
            <person name="Hegedus B."/>
            <person name="Baldrian P."/>
            <person name="Stursova M."/>
            <person name="Weitz H."/>
            <person name="Taylor A."/>
            <person name="Grigoriev I.V."/>
            <person name="Nagy L.G."/>
            <person name="Martin F."/>
            <person name="Kauserud H."/>
        </authorList>
    </citation>
    <scope>NUCLEOTIDE SEQUENCE</scope>
    <source>
        <strain evidence="7">CBHHK002</strain>
    </source>
</reference>
<evidence type="ECO:0000256" key="1">
    <source>
        <dbReference type="ARBA" id="ARBA00004141"/>
    </source>
</evidence>
<protein>
    <submittedName>
        <fullName evidence="7">Uncharacterized protein</fullName>
    </submittedName>
</protein>
<dbReference type="Pfam" id="PF05255">
    <property type="entry name" value="UPF0220"/>
    <property type="match status" value="1"/>
</dbReference>
<comment type="subcellular location">
    <subcellularLocation>
        <location evidence="1">Membrane</location>
        <topology evidence="1">Multi-pass membrane protein</topology>
    </subcellularLocation>
</comment>
<evidence type="ECO:0000313" key="8">
    <source>
        <dbReference type="Proteomes" id="UP001218218"/>
    </source>
</evidence>
<dbReference type="InterPro" id="IPR007919">
    <property type="entry name" value="UPF0220"/>
</dbReference>
<keyword evidence="8" id="KW-1185">Reference proteome</keyword>
<accession>A0AAD7EDA9</accession>
<comment type="caution">
    <text evidence="7">The sequence shown here is derived from an EMBL/GenBank/DDBJ whole genome shotgun (WGS) entry which is preliminary data.</text>
</comment>
<dbReference type="GO" id="GO:0016020">
    <property type="term" value="C:membrane"/>
    <property type="evidence" value="ECO:0007669"/>
    <property type="project" value="UniProtKB-SubCell"/>
</dbReference>
<keyword evidence="4 6" id="KW-1133">Transmembrane helix</keyword>
<dbReference type="EMBL" id="JARIHO010000073">
    <property type="protein sequence ID" value="KAJ7312245.1"/>
    <property type="molecule type" value="Genomic_DNA"/>
</dbReference>
<evidence type="ECO:0000256" key="4">
    <source>
        <dbReference type="ARBA" id="ARBA00022989"/>
    </source>
</evidence>
<name>A0AAD7EDA9_9AGAR</name>
<dbReference type="Proteomes" id="UP001218218">
    <property type="component" value="Unassembled WGS sequence"/>
</dbReference>
<keyword evidence="5 6" id="KW-0472">Membrane</keyword>
<comment type="similarity">
    <text evidence="2">Belongs to the UPF0220 family.</text>
</comment>
<evidence type="ECO:0000256" key="6">
    <source>
        <dbReference type="SAM" id="Phobius"/>
    </source>
</evidence>
<feature type="transmembrane region" description="Helical" evidence="6">
    <location>
        <begin position="78"/>
        <end position="95"/>
    </location>
</feature>
<dbReference type="PANTHER" id="PTHR13180">
    <property type="entry name" value="SMALL MEMBRANE PROTEIN-RELATED"/>
    <property type="match status" value="1"/>
</dbReference>
<dbReference type="AlphaFoldDB" id="A0AAD7EDA9"/>
<proteinExistence type="inferred from homology"/>
<sequence length="128" mass="14289">MARVKHVSFSRLSSRPLDFVPLALDRFSKHRRTVGIYLADGVFVLANWLFLDACILSAHAKAPWGQSDTPAPVDVTVVDWLPGLCSLLGFLVNLIDKDRVRGDADTFCNARAVRRARLFLFIGLRHGL</sequence>
<gene>
    <name evidence="7" type="ORF">DFH08DRAFT_1087674</name>
</gene>